<dbReference type="AlphaFoldDB" id="A0AAD5WI88"/>
<keyword evidence="3" id="KW-1185">Reference proteome</keyword>
<dbReference type="Proteomes" id="UP001196413">
    <property type="component" value="Unassembled WGS sequence"/>
</dbReference>
<feature type="compositionally biased region" description="Basic and acidic residues" evidence="1">
    <location>
        <begin position="45"/>
        <end position="57"/>
    </location>
</feature>
<feature type="region of interest" description="Disordered" evidence="1">
    <location>
        <begin position="1"/>
        <end position="66"/>
    </location>
</feature>
<accession>A0AAD5WI88</accession>
<organism evidence="2 3">
    <name type="scientific">Parelaphostrongylus tenuis</name>
    <name type="common">Meningeal worm</name>
    <dbReference type="NCBI Taxonomy" id="148309"/>
    <lineage>
        <taxon>Eukaryota</taxon>
        <taxon>Metazoa</taxon>
        <taxon>Ecdysozoa</taxon>
        <taxon>Nematoda</taxon>
        <taxon>Chromadorea</taxon>
        <taxon>Rhabditida</taxon>
        <taxon>Rhabditina</taxon>
        <taxon>Rhabditomorpha</taxon>
        <taxon>Strongyloidea</taxon>
        <taxon>Metastrongylidae</taxon>
        <taxon>Parelaphostrongylus</taxon>
    </lineage>
</organism>
<comment type="caution">
    <text evidence="2">The sequence shown here is derived from an EMBL/GenBank/DDBJ whole genome shotgun (WGS) entry which is preliminary data.</text>
</comment>
<reference evidence="2" key="1">
    <citation type="submission" date="2021-06" db="EMBL/GenBank/DDBJ databases">
        <title>Parelaphostrongylus tenuis whole genome reference sequence.</title>
        <authorList>
            <person name="Garwood T.J."/>
            <person name="Larsen P.A."/>
            <person name="Fountain-Jones N.M."/>
            <person name="Garbe J.R."/>
            <person name="Macchietto M.G."/>
            <person name="Kania S.A."/>
            <person name="Gerhold R.W."/>
            <person name="Richards J.E."/>
            <person name="Wolf T.M."/>
        </authorList>
    </citation>
    <scope>NUCLEOTIDE SEQUENCE</scope>
    <source>
        <strain evidence="2">MNPRO001-30</strain>
        <tissue evidence="2">Meninges</tissue>
    </source>
</reference>
<sequence length="166" mass="18626">MKDKTAKKGGSAPPSTAIDIDSPTPQRRPKKSAQSPRKPALSPLKPERQARSPEKRTRIQRYSGELVKGEDNKFRMVHPKHEIAFEPSIGASDFQPDEGIDSGYPAQRLIISNVAEKPTCCCHKVRGRPYEKRLKNKSDSLDQGVVSERIRGELKRLDVILNELDD</sequence>
<evidence type="ECO:0000256" key="1">
    <source>
        <dbReference type="SAM" id="MobiDB-lite"/>
    </source>
</evidence>
<evidence type="ECO:0000313" key="3">
    <source>
        <dbReference type="Proteomes" id="UP001196413"/>
    </source>
</evidence>
<dbReference type="EMBL" id="JAHQIW010006984">
    <property type="protein sequence ID" value="KAJ1371464.1"/>
    <property type="molecule type" value="Genomic_DNA"/>
</dbReference>
<protein>
    <submittedName>
        <fullName evidence="2">Uncharacterized protein</fullName>
    </submittedName>
</protein>
<evidence type="ECO:0000313" key="2">
    <source>
        <dbReference type="EMBL" id="KAJ1371464.1"/>
    </source>
</evidence>
<proteinExistence type="predicted"/>
<gene>
    <name evidence="2" type="ORF">KIN20_033422</name>
</gene>
<name>A0AAD5WI88_PARTN</name>